<dbReference type="Proteomes" id="UP000012040">
    <property type="component" value="Chromosome"/>
</dbReference>
<dbReference type="AlphaFoldDB" id="M4V745"/>
<name>M4V745_9BACT</name>
<evidence type="ECO:0000313" key="2">
    <source>
        <dbReference type="Proteomes" id="UP000012040"/>
    </source>
</evidence>
<sequence length="431" mass="48949">MKNYYPLREKPQTQSFKKGDVLVLFGELFNRGYANGLVEEAEKSGLTVIRATVGRRDSEGNLRALNAEETASIPQPFINVPLEAGFDLEKDSHGKSPVDYLKDVKLSDWQNAVLPETSLQESKEKGRLRFRQSVQQFLKELTPHLKDGAHVHFAHLMAGGVPRCKIVMPLMNRVFKGTGDRFLPSEIFWKSTIGRLLELNFQEVTAETYNILIDESANLRQQIESKGGSVSYVAYGYHGTEIIINDDYKWQSYAPYIQGWAKVELEGISKKWSQQGIKTCVYNCPEILTNSSSIFQGIEIPLYNLIRAFEKDQPQHELTQKIKNECRAVLKEDASIEQIFQIVDDFLNSELFLKTSVYEGWPHHSGKEQLALGLETSDRIFSLHKDEKSLMTATLSELIFRACGYIMLHDGYHPKSPVAWIGHDVVVKSVT</sequence>
<dbReference type="InterPro" id="IPR053909">
    <property type="entry name" value="FabMG"/>
</dbReference>
<keyword evidence="2" id="KW-1185">Reference proteome</keyword>
<dbReference type="HOGENOM" id="CLU_610679_0_0_7"/>
<gene>
    <name evidence="1" type="ORF">A11Q_1001</name>
</gene>
<accession>M4V745</accession>
<organism evidence="1 2">
    <name type="scientific">Pseudobdellovibrio exovorus JSS</name>
    <dbReference type="NCBI Taxonomy" id="1184267"/>
    <lineage>
        <taxon>Bacteria</taxon>
        <taxon>Pseudomonadati</taxon>
        <taxon>Bdellovibrionota</taxon>
        <taxon>Bdellovibrionia</taxon>
        <taxon>Bdellovibrionales</taxon>
        <taxon>Pseudobdellovibrionaceae</taxon>
        <taxon>Pseudobdellovibrio</taxon>
    </lineage>
</organism>
<protein>
    <submittedName>
        <fullName evidence="1">Uncharacterized protein</fullName>
    </submittedName>
</protein>
<reference evidence="1 2" key="1">
    <citation type="journal article" date="2013" name="ISME J.">
        <title>By their genes ye shall know them: genomic signatures of predatory bacteria.</title>
        <authorList>
            <person name="Pasternak Z."/>
            <person name="Pietrokovski S."/>
            <person name="Rotem O."/>
            <person name="Gophna U."/>
            <person name="Lurie-Weinberger M.N."/>
            <person name="Jurkevitch E."/>
        </authorList>
    </citation>
    <scope>NUCLEOTIDE SEQUENCE [LARGE SCALE GENOMIC DNA]</scope>
    <source>
        <strain evidence="1 2">JSS</strain>
    </source>
</reference>
<dbReference type="OrthoDB" id="5287999at2"/>
<dbReference type="RefSeq" id="WP_015469707.1">
    <property type="nucleotide sequence ID" value="NC_020813.1"/>
</dbReference>
<dbReference type="EMBL" id="CP003537">
    <property type="protein sequence ID" value="AGH95217.1"/>
    <property type="molecule type" value="Genomic_DNA"/>
</dbReference>
<dbReference type="Pfam" id="PF22046">
    <property type="entry name" value="FabMG"/>
    <property type="match status" value="1"/>
</dbReference>
<dbReference type="KEGG" id="bex:A11Q_1001"/>
<dbReference type="STRING" id="1184267.A11Q_1001"/>
<dbReference type="eggNOG" id="ENOG502Z7U8">
    <property type="taxonomic scope" value="Bacteria"/>
</dbReference>
<evidence type="ECO:0000313" key="1">
    <source>
        <dbReference type="EMBL" id="AGH95217.1"/>
    </source>
</evidence>
<proteinExistence type="predicted"/>
<dbReference type="PATRIC" id="fig|1184267.3.peg.1015"/>